<feature type="region of interest" description="Disordered" evidence="3">
    <location>
        <begin position="281"/>
        <end position="304"/>
    </location>
</feature>
<dbReference type="GeneTree" id="ENSGT00940000162679"/>
<gene>
    <name evidence="5" type="primary">ccni2</name>
</gene>
<dbReference type="AlphaFoldDB" id="A0AAY4BI60"/>
<accession>A0AAY4BI60</accession>
<evidence type="ECO:0000256" key="2">
    <source>
        <dbReference type="RuleBase" id="RU000383"/>
    </source>
</evidence>
<keyword evidence="6" id="KW-1185">Reference proteome</keyword>
<feature type="domain" description="Cyclin-like" evidence="4">
    <location>
        <begin position="54"/>
        <end position="140"/>
    </location>
</feature>
<dbReference type="Pfam" id="PF00134">
    <property type="entry name" value="Cyclin_N"/>
    <property type="match status" value="1"/>
</dbReference>
<dbReference type="InterPro" id="IPR036915">
    <property type="entry name" value="Cyclin-like_sf"/>
</dbReference>
<reference evidence="5" key="2">
    <citation type="submission" date="2025-08" db="UniProtKB">
        <authorList>
            <consortium name="Ensembl"/>
        </authorList>
    </citation>
    <scope>IDENTIFICATION</scope>
</reference>
<organism evidence="5 6">
    <name type="scientific">Denticeps clupeoides</name>
    <name type="common">denticle herring</name>
    <dbReference type="NCBI Taxonomy" id="299321"/>
    <lineage>
        <taxon>Eukaryota</taxon>
        <taxon>Metazoa</taxon>
        <taxon>Chordata</taxon>
        <taxon>Craniata</taxon>
        <taxon>Vertebrata</taxon>
        <taxon>Euteleostomi</taxon>
        <taxon>Actinopterygii</taxon>
        <taxon>Neopterygii</taxon>
        <taxon>Teleostei</taxon>
        <taxon>Clupei</taxon>
        <taxon>Clupeiformes</taxon>
        <taxon>Denticipitoidei</taxon>
        <taxon>Denticipitidae</taxon>
        <taxon>Denticeps</taxon>
    </lineage>
</organism>
<dbReference type="InterPro" id="IPR039361">
    <property type="entry name" value="Cyclin"/>
</dbReference>
<protein>
    <recommendedName>
        <fullName evidence="4">Cyclin-like domain-containing protein</fullName>
    </recommendedName>
</protein>
<proteinExistence type="inferred from homology"/>
<dbReference type="InterPro" id="IPR013763">
    <property type="entry name" value="Cyclin-like_dom"/>
</dbReference>
<name>A0AAY4BI60_9TELE</name>
<reference evidence="5 6" key="1">
    <citation type="submission" date="2020-06" db="EMBL/GenBank/DDBJ databases">
        <authorList>
            <consortium name="Wellcome Sanger Institute Data Sharing"/>
        </authorList>
    </citation>
    <scope>NUCLEOTIDE SEQUENCE [LARGE SCALE GENOMIC DNA]</scope>
</reference>
<dbReference type="Ensembl" id="ENSDCDT00010021473.1">
    <property type="protein sequence ID" value="ENSDCDP00010020302.1"/>
    <property type="gene ID" value="ENSDCDG00010009170.1"/>
</dbReference>
<dbReference type="InterPro" id="IPR006671">
    <property type="entry name" value="Cyclin_N"/>
</dbReference>
<feature type="compositionally biased region" description="Basic residues" evidence="3">
    <location>
        <begin position="291"/>
        <end position="304"/>
    </location>
</feature>
<evidence type="ECO:0000259" key="4">
    <source>
        <dbReference type="SMART" id="SM00385"/>
    </source>
</evidence>
<reference evidence="5" key="3">
    <citation type="submission" date="2025-09" db="UniProtKB">
        <authorList>
            <consortium name="Ensembl"/>
        </authorList>
    </citation>
    <scope>IDENTIFICATION</scope>
</reference>
<sequence length="359" mass="41001">MKMKFSGTEENQRLVRLLEDALAREARLWKAPVLKNGRVQGSDISCVQHQEVISWLQDMSVLFKFTQETFALGVCVLNRLLATVKAQSKYLRCIAVTSLILAAKINEEDEVVSSVKDLLAQSGCNFSTAEIVRMERIILDKLQWDLYTATPVDFIHIFHALMMSGHPHLLYLGAQNRPCLQASLWTRQVQHCMACHQLWQCKGSTLALAIITLELETVTPDWFSVFTDLLKKAQMESSGFIRWKEMVDEQLTSLQISRPANAVYIFHSTYTTRSQPRDTEVSREWGYNSGGHHRQRKRRRSKKVPRCHKEMDVAEFYDGFRCLYEGMEFEEAHGDVPGGVCASPQDHVLPCPPLQPPLC</sequence>
<dbReference type="Proteomes" id="UP000694580">
    <property type="component" value="Chromosome 6"/>
</dbReference>
<dbReference type="SUPFAM" id="SSF47954">
    <property type="entry name" value="Cyclin-like"/>
    <property type="match status" value="1"/>
</dbReference>
<keyword evidence="1 2" id="KW-0195">Cyclin</keyword>
<dbReference type="PANTHER" id="PTHR10177">
    <property type="entry name" value="CYCLINS"/>
    <property type="match status" value="1"/>
</dbReference>
<dbReference type="Gene3D" id="1.10.472.10">
    <property type="entry name" value="Cyclin-like"/>
    <property type="match status" value="2"/>
</dbReference>
<evidence type="ECO:0000313" key="6">
    <source>
        <dbReference type="Proteomes" id="UP000694580"/>
    </source>
</evidence>
<dbReference type="SMART" id="SM00385">
    <property type="entry name" value="CYCLIN"/>
    <property type="match status" value="1"/>
</dbReference>
<evidence type="ECO:0000256" key="1">
    <source>
        <dbReference type="ARBA" id="ARBA00023127"/>
    </source>
</evidence>
<evidence type="ECO:0000256" key="3">
    <source>
        <dbReference type="SAM" id="MobiDB-lite"/>
    </source>
</evidence>
<comment type="similarity">
    <text evidence="2">Belongs to the cyclin family.</text>
</comment>
<dbReference type="FunFam" id="1.10.472.10:FF:000006">
    <property type="entry name" value="Cyclin I"/>
    <property type="match status" value="1"/>
</dbReference>
<evidence type="ECO:0000313" key="5">
    <source>
        <dbReference type="Ensembl" id="ENSDCDP00010020302.1"/>
    </source>
</evidence>